<dbReference type="Pfam" id="PF07727">
    <property type="entry name" value="RVT_2"/>
    <property type="match status" value="1"/>
</dbReference>
<feature type="domain" description="Reverse transcriptase Ty1/copia-type" evidence="3">
    <location>
        <begin position="350"/>
        <end position="444"/>
    </location>
</feature>
<feature type="compositionally biased region" description="Basic and acidic residues" evidence="2">
    <location>
        <begin position="66"/>
        <end position="75"/>
    </location>
</feature>
<feature type="coiled-coil region" evidence="1">
    <location>
        <begin position="1602"/>
        <end position="1654"/>
    </location>
</feature>
<evidence type="ECO:0000313" key="4">
    <source>
        <dbReference type="EMBL" id="GEW40229.1"/>
    </source>
</evidence>
<evidence type="ECO:0000259" key="3">
    <source>
        <dbReference type="Pfam" id="PF07727"/>
    </source>
</evidence>
<comment type="caution">
    <text evidence="4">The sequence shown here is derived from an EMBL/GenBank/DDBJ whole genome shotgun (WGS) entry which is preliminary data.</text>
</comment>
<dbReference type="CDD" id="cd09272">
    <property type="entry name" value="RNase_HI_RT_Ty1"/>
    <property type="match status" value="1"/>
</dbReference>
<dbReference type="InterPro" id="IPR016024">
    <property type="entry name" value="ARM-type_fold"/>
</dbReference>
<protein>
    <submittedName>
        <fullName evidence="4">Retrovirus-related Pol polyprotein from transposon TNT 1-94</fullName>
    </submittedName>
</protein>
<accession>A0A699GUT2</accession>
<dbReference type="EMBL" id="BKCJ010056907">
    <property type="protein sequence ID" value="GEW40229.1"/>
    <property type="molecule type" value="Genomic_DNA"/>
</dbReference>
<feature type="region of interest" description="Disordered" evidence="2">
    <location>
        <begin position="1176"/>
        <end position="1202"/>
    </location>
</feature>
<feature type="region of interest" description="Disordered" evidence="2">
    <location>
        <begin position="48"/>
        <end position="106"/>
    </location>
</feature>
<dbReference type="InterPro" id="IPR013103">
    <property type="entry name" value="RVT_2"/>
</dbReference>
<feature type="compositionally biased region" description="Polar residues" evidence="2">
    <location>
        <begin position="48"/>
        <end position="60"/>
    </location>
</feature>
<organism evidence="4">
    <name type="scientific">Tanacetum cinerariifolium</name>
    <name type="common">Dalmatian daisy</name>
    <name type="synonym">Chrysanthemum cinerariifolium</name>
    <dbReference type="NCBI Taxonomy" id="118510"/>
    <lineage>
        <taxon>Eukaryota</taxon>
        <taxon>Viridiplantae</taxon>
        <taxon>Streptophyta</taxon>
        <taxon>Embryophyta</taxon>
        <taxon>Tracheophyta</taxon>
        <taxon>Spermatophyta</taxon>
        <taxon>Magnoliopsida</taxon>
        <taxon>eudicotyledons</taxon>
        <taxon>Gunneridae</taxon>
        <taxon>Pentapetalae</taxon>
        <taxon>asterids</taxon>
        <taxon>campanulids</taxon>
        <taxon>Asterales</taxon>
        <taxon>Asteraceae</taxon>
        <taxon>Asteroideae</taxon>
        <taxon>Anthemideae</taxon>
        <taxon>Anthemidinae</taxon>
        <taxon>Tanacetum</taxon>
    </lineage>
</organism>
<evidence type="ECO:0000256" key="1">
    <source>
        <dbReference type="SAM" id="Coils"/>
    </source>
</evidence>
<feature type="compositionally biased region" description="Polar residues" evidence="2">
    <location>
        <begin position="1544"/>
        <end position="1558"/>
    </location>
</feature>
<dbReference type="PANTHER" id="PTHR11439">
    <property type="entry name" value="GAG-POL-RELATED RETROTRANSPOSON"/>
    <property type="match status" value="1"/>
</dbReference>
<feature type="compositionally biased region" description="Basic residues" evidence="2">
    <location>
        <begin position="1559"/>
        <end position="1568"/>
    </location>
</feature>
<proteinExistence type="predicted"/>
<sequence>MLLKQQDLLVLEMKVNTTPVDYVVLNQLSQDFEKRFIPQTELSAKQAFWSQNSMNSSDPNPSKRPTKVEVPKELPKGNMPSGNTKKDKIQRPPSSTQKNKVEAHPKTVKSSLKNKNFIVEPKGTASVQHSKLNANSEFICVKCHGCMLFDNHDLCVILVLNLNLLRKIQREKFGNQLARCLLKLDTLGDLLGSIVFDVPSSSLDECRLSKFFSGTFKFRNDHMEKIMGYGDYQIGNVTISRVYYVEGLGHNLFFIGKFYDSNFKVDFRQHTCFIHNLEGVDLLTGSRGNNLYTLSLGDMMAWTKDHPIAKVIGDPSRSVSTRKQLQTDAMWCFFDSFITSVEHKNFKQVKTDEFGGVLKNKSRLVAQGFSKEESFNFEESFAPVARIEAIRIFIANAAHKNMTIFQMDVKTAFLNGELKEEVYISQPVGFVDQDNPSHVYSLKRLSMVSNKHHVHGTTCCYVPSFPNISLKVQLIRHSSHRKQGMTYYCDYVDTPLVEKSNLDEDLQGKPVDATLYRGMIGSLMYLTFSRADLTYVVCLCARYQAKPTKKHLNVVKRVFRYLKGTINMGLWYLKDTGMSLTAYADADHMGCQDTRSSTSGSAQFIGDKLVSWSSKKQKCTAISSTEAEYIALSRLSTTFKPKEHTFQVALDVLSLTPFYQAFLISASVPAIYMHEFWATICPNLPGQKFMDSPFEEEILAFIKKLGYYGNMKSLSDSKVETVPQPWRTFRTIINKCLSGKVTGNDLLRLSQAQIIWGMYYQKNVDYVYLLWEDLVYQIENKEAKKNKDMYYPRFTKVIINHIMSKYQSISRRNKESDAYKTYYDFATGKVIPKPNDDEDDDQDDDNADDEEDDDQDDDNDDDEDHDGQDDDNEQTKSDNNGDDFVHPKLYTFDEEERYEKKLDEEENGFDQRFYTPSHFKSTDNKAYDEVTQGDNVEEEKLDEEKTNKEEEVNEVYNDVNINLEGRVTRMTDALLAKSSSISSGFISKMLNPNPDTDRVKALEDDFSKFKKTNLFAEAVSSILGIVDTYLANKMNEAVKTAVQLQSDSLRDEAQAENKDFINKLDENIKKIIKEQVKVQVKEQVSNILPRIKKLVNEQLEADILTRSSNEAKTSHSVAANLYELKPMKILIDKIKSNKSIHRSIQQKTLYKALIDAYETDKVILETYVDTITFKRRRDDEDEDEEPSARSNQGTLARKEDPRESFNELMDTPIDFSAFVLNRLNESARDVYSRNKIIAIKKLTIVEWHKYKHLEWITVRRDDDKLYTFKEGDYNRLRLQDIEDMMLLLVQGKLTNLNIEELLALGVSLRMFTRSIVIKRRVKDFELGVESYQKKLNLTKPDTYRSSLKQKTPYTSYSNPIGFMLIDELYKFSNGTLNDVRSALDDTLNKIHMKYLPQTIWRMVDRERAGAMIQAIDRYLRNKSMYYDYDAHVKRELLVMMKNFQNTTVKIKTVNDDVRLQALKDRKRVVINVASIRHDLKLNDAEGTSCLSNAVIFKELARMSAKTTSWNEFSSTMASAIICLANNQKFNVSTLEEVSDLPTDVQGTPISNEPSSSQPQRKHTPRRKQRMETKVSLTETNTEEHVPTPLNDPLPSGEDRMQLKELMDLCTNLSNKVLDLKNKLLEMKSSHKAKIEELESRVEKLEEENRKITDVDADVEVNLENVYNLDMAHEETVLSMQDVDVQSERIKDVVKDDEEVVEVMEIAKIIVDEVSTAGGELNDANEKIFHDKEESTTITAFSKSRAKDKGKAKLVEEPEILKSRKAQIALDEEVTRGQLDVVRKYQALKIKPVSVAQARTNMMIYLKNMAGYKMDYFKGMRYEHIRPIFKKEYNKVQAYLNKGPEMDAERIKAPRKKIRKEKVKKVQPAKKQKVLDDEDDVFVNITPLSSKPPTIMDYKIYKEGKKEHFQIFRANEDNVWKHQKGPQGLARVKNWKLFNSCGVNCVTLETIQLFLLAEKMYPLTNYTLQQIFNEVRLQVDYEVEMAYDLLRLVRKQLREGYVS</sequence>
<feature type="region of interest" description="Disordered" evidence="2">
    <location>
        <begin position="1540"/>
        <end position="1595"/>
    </location>
</feature>
<keyword evidence="1" id="KW-0175">Coiled coil</keyword>
<evidence type="ECO:0000256" key="2">
    <source>
        <dbReference type="SAM" id="MobiDB-lite"/>
    </source>
</evidence>
<feature type="compositionally biased region" description="Acidic residues" evidence="2">
    <location>
        <begin position="836"/>
        <end position="872"/>
    </location>
</feature>
<reference evidence="4" key="1">
    <citation type="journal article" date="2019" name="Sci. Rep.">
        <title>Draft genome of Tanacetum cinerariifolium, the natural source of mosquito coil.</title>
        <authorList>
            <person name="Yamashiro T."/>
            <person name="Shiraishi A."/>
            <person name="Satake H."/>
            <person name="Nakayama K."/>
        </authorList>
    </citation>
    <scope>NUCLEOTIDE SEQUENCE</scope>
</reference>
<feature type="region of interest" description="Disordered" evidence="2">
    <location>
        <begin position="829"/>
        <end position="892"/>
    </location>
</feature>
<name>A0A699GUT2_TANCI</name>
<dbReference type="SUPFAM" id="SSF48371">
    <property type="entry name" value="ARM repeat"/>
    <property type="match status" value="1"/>
</dbReference>
<dbReference type="PANTHER" id="PTHR11439:SF495">
    <property type="entry name" value="REVERSE TRANSCRIPTASE, RNA-DEPENDENT DNA POLYMERASE-RELATED"/>
    <property type="match status" value="1"/>
</dbReference>
<gene>
    <name evidence="4" type="ORF">Tci_212205</name>
</gene>